<dbReference type="EMBL" id="CM037616">
    <property type="protein sequence ID" value="KAH7991586.1"/>
    <property type="molecule type" value="Genomic_DNA"/>
</dbReference>
<dbReference type="Proteomes" id="UP000827872">
    <property type="component" value="Linkage Group LG03"/>
</dbReference>
<keyword evidence="2" id="KW-1185">Reference proteome</keyword>
<evidence type="ECO:0000313" key="2">
    <source>
        <dbReference type="Proteomes" id="UP000827872"/>
    </source>
</evidence>
<organism evidence="1 2">
    <name type="scientific">Sphaerodactylus townsendi</name>
    <dbReference type="NCBI Taxonomy" id="933632"/>
    <lineage>
        <taxon>Eukaryota</taxon>
        <taxon>Metazoa</taxon>
        <taxon>Chordata</taxon>
        <taxon>Craniata</taxon>
        <taxon>Vertebrata</taxon>
        <taxon>Euteleostomi</taxon>
        <taxon>Lepidosauria</taxon>
        <taxon>Squamata</taxon>
        <taxon>Bifurcata</taxon>
        <taxon>Gekkota</taxon>
        <taxon>Sphaerodactylidae</taxon>
        <taxon>Sphaerodactylus</taxon>
    </lineage>
</organism>
<reference evidence="1" key="1">
    <citation type="submission" date="2021-08" db="EMBL/GenBank/DDBJ databases">
        <title>The first chromosome-level gecko genome reveals the dynamic sex chromosomes of Neotropical dwarf geckos (Sphaerodactylidae: Sphaerodactylus).</title>
        <authorList>
            <person name="Pinto B.J."/>
            <person name="Keating S.E."/>
            <person name="Gamble T."/>
        </authorList>
    </citation>
    <scope>NUCLEOTIDE SEQUENCE</scope>
    <source>
        <strain evidence="1">TG3544</strain>
    </source>
</reference>
<gene>
    <name evidence="1" type="ORF">K3G42_007514</name>
</gene>
<sequence length="268" mass="30082">MALSLALTNFALFFVGSLLLFLYSNTFRYYFRVCFLIGWMLGMSLLALPVVALRGRNVANMRVLRFVMLPLKYILGIQISVQGATNLNLEGPYVMVANHQSNVDYLGMIQILPARSILIVTKEIFYMLTVAVVCWLSGFIFIDDKKTADTTSAMAAVAETMVRDNLRVWVFPEGTKNYYSTMLPFKQEAFHLAVKAQVPVIPVVMSSYRPFFNKKIKKFIPGQVTIQILPPVKTEGLASADVPELTDRVREAMLSSFHEISEGTGKQA</sequence>
<proteinExistence type="predicted"/>
<accession>A0ACB8EHB3</accession>
<protein>
    <submittedName>
        <fullName evidence="1">Uncharacterized protein</fullName>
    </submittedName>
</protein>
<comment type="caution">
    <text evidence="1">The sequence shown here is derived from an EMBL/GenBank/DDBJ whole genome shotgun (WGS) entry which is preliminary data.</text>
</comment>
<evidence type="ECO:0000313" key="1">
    <source>
        <dbReference type="EMBL" id="KAH7991586.1"/>
    </source>
</evidence>
<name>A0ACB8EHB3_9SAUR</name>